<protein>
    <submittedName>
        <fullName evidence="1">Uncharacterized protein</fullName>
    </submittedName>
</protein>
<dbReference type="Proteomes" id="UP000798662">
    <property type="component" value="Chromosome 1"/>
</dbReference>
<proteinExistence type="predicted"/>
<dbReference type="EMBL" id="CM020618">
    <property type="protein sequence ID" value="KAK1857927.1"/>
    <property type="molecule type" value="Genomic_DNA"/>
</dbReference>
<reference evidence="1" key="1">
    <citation type="submission" date="2019-11" db="EMBL/GenBank/DDBJ databases">
        <title>Nori genome reveals adaptations in red seaweeds to the harsh intertidal environment.</title>
        <authorList>
            <person name="Wang D."/>
            <person name="Mao Y."/>
        </authorList>
    </citation>
    <scope>NUCLEOTIDE SEQUENCE</scope>
    <source>
        <tissue evidence="1">Gametophyte</tissue>
    </source>
</reference>
<name>A0ACC3BJ46_PYRYE</name>
<accession>A0ACC3BJ46</accession>
<evidence type="ECO:0000313" key="2">
    <source>
        <dbReference type="Proteomes" id="UP000798662"/>
    </source>
</evidence>
<gene>
    <name evidence="1" type="ORF">I4F81_000541</name>
</gene>
<keyword evidence="2" id="KW-1185">Reference proteome</keyword>
<evidence type="ECO:0000313" key="1">
    <source>
        <dbReference type="EMBL" id="KAK1857927.1"/>
    </source>
</evidence>
<sequence>MAAFVAPFGQTASLRRQLRLVLPRTGVSPRMGGRPDPAAAAMYPVDARGDLWAPKGDLTRVEAYLPQLRAGAQTLQSLQERWDTLVTNGDDVRRELGTVGLKSPLLNIRKTFEAASRAASAAGADPEVLDALDDGVDEITSGIGAVDFQVYSIGFTELEPTKRGLAEKSKEKLDEVVTRYARVLQLFEGLTK</sequence>
<comment type="caution">
    <text evidence="1">The sequence shown here is derived from an EMBL/GenBank/DDBJ whole genome shotgun (WGS) entry which is preliminary data.</text>
</comment>
<organism evidence="1 2">
    <name type="scientific">Pyropia yezoensis</name>
    <name type="common">Susabi-nori</name>
    <name type="synonym">Porphyra yezoensis</name>
    <dbReference type="NCBI Taxonomy" id="2788"/>
    <lineage>
        <taxon>Eukaryota</taxon>
        <taxon>Rhodophyta</taxon>
        <taxon>Bangiophyceae</taxon>
        <taxon>Bangiales</taxon>
        <taxon>Bangiaceae</taxon>
        <taxon>Pyropia</taxon>
    </lineage>
</organism>